<reference evidence="13" key="1">
    <citation type="journal article" date="2019" name="bioRxiv">
        <title>The Genome of the Zebra Mussel, Dreissena polymorpha: A Resource for Invasive Species Research.</title>
        <authorList>
            <person name="McCartney M.A."/>
            <person name="Auch B."/>
            <person name="Kono T."/>
            <person name="Mallez S."/>
            <person name="Zhang Y."/>
            <person name="Obille A."/>
            <person name="Becker A."/>
            <person name="Abrahante J.E."/>
            <person name="Garbe J."/>
            <person name="Badalamenti J.P."/>
            <person name="Herman A."/>
            <person name="Mangelson H."/>
            <person name="Liachko I."/>
            <person name="Sullivan S."/>
            <person name="Sone E.D."/>
            <person name="Koren S."/>
            <person name="Silverstein K.A.T."/>
            <person name="Beckman K.B."/>
            <person name="Gohl D.M."/>
        </authorList>
    </citation>
    <scope>NUCLEOTIDE SEQUENCE</scope>
    <source>
        <strain evidence="13">Duluth1</strain>
        <tissue evidence="13">Whole animal</tissue>
    </source>
</reference>
<comment type="similarity">
    <text evidence="1">Belongs to the ADP-ribosylglycohydrolase family.</text>
</comment>
<dbReference type="InterPro" id="IPR050792">
    <property type="entry name" value="ADP-ribosylglycohydrolase"/>
</dbReference>
<dbReference type="EMBL" id="JAIWYP010000008">
    <property type="protein sequence ID" value="KAH3785044.1"/>
    <property type="molecule type" value="Genomic_DNA"/>
</dbReference>
<evidence type="ECO:0000256" key="10">
    <source>
        <dbReference type="ARBA" id="ARBA00043193"/>
    </source>
</evidence>
<evidence type="ECO:0000256" key="9">
    <source>
        <dbReference type="ARBA" id="ARBA00043187"/>
    </source>
</evidence>
<evidence type="ECO:0000256" key="1">
    <source>
        <dbReference type="ARBA" id="ARBA00010702"/>
    </source>
</evidence>
<dbReference type="Gene3D" id="1.10.4080.10">
    <property type="entry name" value="ADP-ribosylation/Crystallin J1"/>
    <property type="match status" value="1"/>
</dbReference>
<evidence type="ECO:0000256" key="5">
    <source>
        <dbReference type="ARBA" id="ARBA00042398"/>
    </source>
</evidence>
<evidence type="ECO:0000256" key="4">
    <source>
        <dbReference type="ARBA" id="ARBA00041057"/>
    </source>
</evidence>
<dbReference type="Proteomes" id="UP000828390">
    <property type="component" value="Unassembled WGS sequence"/>
</dbReference>
<comment type="caution">
    <text evidence="13">The sequence shown here is derived from an EMBL/GenBank/DDBJ whole genome shotgun (WGS) entry which is preliminary data.</text>
</comment>
<dbReference type="InterPro" id="IPR005502">
    <property type="entry name" value="Ribosyl_crysJ1"/>
</dbReference>
<dbReference type="Pfam" id="PF03747">
    <property type="entry name" value="ADP_ribosyl_GH"/>
    <property type="match status" value="1"/>
</dbReference>
<dbReference type="InterPro" id="IPR036705">
    <property type="entry name" value="Ribosyl_crysJ1_sf"/>
</dbReference>
<evidence type="ECO:0000256" key="2">
    <source>
        <dbReference type="ARBA" id="ARBA00012255"/>
    </source>
</evidence>
<dbReference type="PANTHER" id="PTHR16222:SF24">
    <property type="entry name" value="ADP-RIBOSYLHYDROLASE ARH3"/>
    <property type="match status" value="1"/>
</dbReference>
<keyword evidence="12" id="KW-0479">Metal-binding</keyword>
<evidence type="ECO:0000256" key="8">
    <source>
        <dbReference type="ARBA" id="ARBA00042850"/>
    </source>
</evidence>
<dbReference type="GO" id="GO:0004649">
    <property type="term" value="F:poly(ADP-ribose) glycohydrolase activity"/>
    <property type="evidence" value="ECO:0007669"/>
    <property type="project" value="UniProtKB-EC"/>
</dbReference>
<evidence type="ECO:0000256" key="7">
    <source>
        <dbReference type="ARBA" id="ARBA00042722"/>
    </source>
</evidence>
<dbReference type="EC" id="3.2.1.143" evidence="2"/>
<dbReference type="PANTHER" id="PTHR16222">
    <property type="entry name" value="ADP-RIBOSYLGLYCOHYDROLASE"/>
    <property type="match status" value="1"/>
</dbReference>
<keyword evidence="12" id="KW-0460">Magnesium</keyword>
<evidence type="ECO:0000256" key="3">
    <source>
        <dbReference type="ARBA" id="ARBA00022801"/>
    </source>
</evidence>
<keyword evidence="3" id="KW-0378">Hydrolase</keyword>
<dbReference type="GO" id="GO:0005634">
    <property type="term" value="C:nucleus"/>
    <property type="evidence" value="ECO:0007669"/>
    <property type="project" value="TreeGrafter"/>
</dbReference>
<evidence type="ECO:0000313" key="13">
    <source>
        <dbReference type="EMBL" id="KAH3785044.1"/>
    </source>
</evidence>
<comment type="catalytic activity">
    <reaction evidence="11">
        <text>alpha-NAD(+) + H2O = ADP-D-ribose + nicotinamide + H(+)</text>
        <dbReference type="Rhea" id="RHEA:68792"/>
        <dbReference type="ChEBI" id="CHEBI:15377"/>
        <dbReference type="ChEBI" id="CHEBI:15378"/>
        <dbReference type="ChEBI" id="CHEBI:17154"/>
        <dbReference type="ChEBI" id="CHEBI:57967"/>
        <dbReference type="ChEBI" id="CHEBI:77017"/>
    </reaction>
</comment>
<keyword evidence="14" id="KW-1185">Reference proteome</keyword>
<dbReference type="GO" id="GO:0046872">
    <property type="term" value="F:metal ion binding"/>
    <property type="evidence" value="ECO:0007669"/>
    <property type="project" value="UniProtKB-KW"/>
</dbReference>
<accession>A0A9D4IU53</accession>
<feature type="binding site" evidence="12">
    <location>
        <position position="73"/>
    </location>
    <ligand>
        <name>Mg(2+)</name>
        <dbReference type="ChEBI" id="CHEBI:18420"/>
        <label>1</label>
    </ligand>
</feature>
<gene>
    <name evidence="13" type="ORF">DPMN_163127</name>
</gene>
<evidence type="ECO:0000256" key="11">
    <source>
        <dbReference type="ARBA" id="ARBA00049015"/>
    </source>
</evidence>
<dbReference type="GO" id="GO:0005739">
    <property type="term" value="C:mitochondrion"/>
    <property type="evidence" value="ECO:0007669"/>
    <property type="project" value="TreeGrafter"/>
</dbReference>
<feature type="binding site" evidence="12">
    <location>
        <position position="72"/>
    </location>
    <ligand>
        <name>Mg(2+)</name>
        <dbReference type="ChEBI" id="CHEBI:18420"/>
        <label>1</label>
    </ligand>
</feature>
<feature type="binding site" evidence="12">
    <location>
        <position position="70"/>
    </location>
    <ligand>
        <name>Mg(2+)</name>
        <dbReference type="ChEBI" id="CHEBI:18420"/>
        <label>1</label>
    </ligand>
</feature>
<reference evidence="13" key="2">
    <citation type="submission" date="2020-11" db="EMBL/GenBank/DDBJ databases">
        <authorList>
            <person name="McCartney M.A."/>
            <person name="Auch B."/>
            <person name="Kono T."/>
            <person name="Mallez S."/>
            <person name="Becker A."/>
            <person name="Gohl D.M."/>
            <person name="Silverstein K.A.T."/>
            <person name="Koren S."/>
            <person name="Bechman K.B."/>
            <person name="Herman A."/>
            <person name="Abrahante J.E."/>
            <person name="Garbe J."/>
        </authorList>
    </citation>
    <scope>NUCLEOTIDE SEQUENCE</scope>
    <source>
        <strain evidence="13">Duluth1</strain>
        <tissue evidence="13">Whole animal</tissue>
    </source>
</reference>
<evidence type="ECO:0000313" key="14">
    <source>
        <dbReference type="Proteomes" id="UP000828390"/>
    </source>
</evidence>
<comment type="cofactor">
    <cofactor evidence="12">
        <name>Mg(2+)</name>
        <dbReference type="ChEBI" id="CHEBI:18420"/>
    </cofactor>
    <text evidence="12">Binds 2 magnesium ions per subunit.</text>
</comment>
<proteinExistence type="inferred from homology"/>
<dbReference type="SUPFAM" id="SSF101478">
    <property type="entry name" value="ADP-ribosylglycohydrolase"/>
    <property type="match status" value="1"/>
</dbReference>
<organism evidence="13 14">
    <name type="scientific">Dreissena polymorpha</name>
    <name type="common">Zebra mussel</name>
    <name type="synonym">Mytilus polymorpha</name>
    <dbReference type="NCBI Taxonomy" id="45954"/>
    <lineage>
        <taxon>Eukaryota</taxon>
        <taxon>Metazoa</taxon>
        <taxon>Spiralia</taxon>
        <taxon>Lophotrochozoa</taxon>
        <taxon>Mollusca</taxon>
        <taxon>Bivalvia</taxon>
        <taxon>Autobranchia</taxon>
        <taxon>Heteroconchia</taxon>
        <taxon>Euheterodonta</taxon>
        <taxon>Imparidentia</taxon>
        <taxon>Neoheterodontei</taxon>
        <taxon>Myida</taxon>
        <taxon>Dreissenoidea</taxon>
        <taxon>Dreissenidae</taxon>
        <taxon>Dreissena</taxon>
    </lineage>
</organism>
<evidence type="ECO:0000256" key="12">
    <source>
        <dbReference type="PIRSR" id="PIRSR605502-1"/>
    </source>
</evidence>
<name>A0A9D4IU53_DREPO</name>
<dbReference type="AlphaFoldDB" id="A0A9D4IU53"/>
<sequence>MVIRLVNVGGRVEQACPGHNFVVHSVYIAALDSVPAALYCFLRALNEIDGLEGRNGFERTIMYSISHGGDTDTVASMAGALAGAYYGLEMIPSSWQQSCEGVEEAKRDAALLYGLGEKHGVDIDSKI</sequence>
<protein>
    <recommendedName>
        <fullName evidence="4">ADP-ribosylhydrolase ARH3</fullName>
        <ecNumber evidence="2">3.2.1.143</ecNumber>
    </recommendedName>
    <alternativeName>
        <fullName evidence="5">ADP-ribose glycohydrolase ARH3</fullName>
    </alternativeName>
    <alternativeName>
        <fullName evidence="6">ADP-ribosylhydrolase 3</fullName>
    </alternativeName>
    <alternativeName>
        <fullName evidence="9">O-acetyl-ADP-ribose deacetylase ARH3</fullName>
    </alternativeName>
    <alternativeName>
        <fullName evidence="10">Poly(ADP-ribose) glycohydrolase ARH3</fullName>
    </alternativeName>
    <alternativeName>
        <fullName evidence="8">[Protein ADP-ribosylarginine] hydrolase-like protein 2</fullName>
    </alternativeName>
    <alternativeName>
        <fullName evidence="7">[Protein ADP-ribosylserine] hydrolase</fullName>
    </alternativeName>
</protein>
<evidence type="ECO:0000256" key="6">
    <source>
        <dbReference type="ARBA" id="ARBA00042471"/>
    </source>
</evidence>